<evidence type="ECO:0000313" key="2">
    <source>
        <dbReference type="Proteomes" id="UP001165064"/>
    </source>
</evidence>
<name>A0ACB5T7A3_AMBMO</name>
<reference evidence="1" key="1">
    <citation type="submission" date="2023-04" db="EMBL/GenBank/DDBJ databases">
        <title>Ambrosiozyma monospora NBRC 10751.</title>
        <authorList>
            <person name="Ichikawa N."/>
            <person name="Sato H."/>
            <person name="Tonouchi N."/>
        </authorList>
    </citation>
    <scope>NUCLEOTIDE SEQUENCE</scope>
    <source>
        <strain evidence="1">NBRC 10751</strain>
    </source>
</reference>
<comment type="caution">
    <text evidence="1">The sequence shown here is derived from an EMBL/GenBank/DDBJ whole genome shotgun (WGS) entry which is preliminary data.</text>
</comment>
<organism evidence="1 2">
    <name type="scientific">Ambrosiozyma monospora</name>
    <name type="common">Yeast</name>
    <name type="synonym">Endomycopsis monosporus</name>
    <dbReference type="NCBI Taxonomy" id="43982"/>
    <lineage>
        <taxon>Eukaryota</taxon>
        <taxon>Fungi</taxon>
        <taxon>Dikarya</taxon>
        <taxon>Ascomycota</taxon>
        <taxon>Saccharomycotina</taxon>
        <taxon>Pichiomycetes</taxon>
        <taxon>Pichiales</taxon>
        <taxon>Pichiaceae</taxon>
        <taxon>Ambrosiozyma</taxon>
    </lineage>
</organism>
<dbReference type="EMBL" id="BSXS01004434">
    <property type="protein sequence ID" value="GME82980.1"/>
    <property type="molecule type" value="Genomic_DNA"/>
</dbReference>
<protein>
    <submittedName>
        <fullName evidence="1">Unnamed protein product</fullName>
    </submittedName>
</protein>
<keyword evidence="2" id="KW-1185">Reference proteome</keyword>
<sequence length="278" mass="31844">MYQFFSFLSVKHCESQQIDLDYSILTNPHFHKFFEFVVEKSIQLKSLRIVPGLFKPTPSRQSNNSDILRLLKLHCQNVSCVDWFEKTVVSPNIHEEHLHYMKFVNCLDWNHSAFNALYRSDSLRQIHLLTKLVIHLKYQGHIRMVDDIVKASWFRRSTKLVLKFWARESAGAADSLIQLNKLIQTQKKLDISLHISLDCALTSLIVAELAKTSSETTSIRDMAIESTELDGMAPTLELFNRMPDLKTLNLSVDGPEIVVKINPVVFSNLSISTATLAK</sequence>
<accession>A0ACB5T7A3</accession>
<dbReference type="Proteomes" id="UP001165064">
    <property type="component" value="Unassembled WGS sequence"/>
</dbReference>
<gene>
    <name evidence="1" type="ORF">Amon02_000588000</name>
</gene>
<proteinExistence type="predicted"/>
<evidence type="ECO:0000313" key="1">
    <source>
        <dbReference type="EMBL" id="GME82980.1"/>
    </source>
</evidence>